<sequence length="562" mass="62795">MSEEENEKKVFNILEAKTKTEHVEDIETNEINIEKKFEDEKYLIAQAKEGAHLEHALSVRENFRLYWKACLWSMLVSTSIIMEGYDIVLIGSLYAQPAFLAKYGTMYESGLAVSVKWQNAIGNATTTGCILGAFANGWLVDHFGFRKTVLGCLITCTAYIFIVFFAKNLGMLLAGEMLLGTSWGVIATICPAYACEVLPTTMRGYFAIYVDLSWVIGQLISAGVLQGMSTNTTSLGYKLPFALQWMWPAPLIVGVFLAPESPWWLCKKGRLEEAEHALNRLTIPENHKRTPKVVAEIIHTLEIEDEITKGVTYWECFKGSDGRRTEVVMMTYISQVLCGLSLGGSPTYFLFQAGISSANAYKFTVGILALGFVCVCFSGWLMTHIGRRTLYIVGLLGCDLMLLVIGIMSAASKAHNVLMAEGGMLFVWAAFFYCTLGPICYPIIAETSSMRLRAKSVSLARNGYYLASIVFGVIHPYMINASAWNWAGKTGFFYAGTCTVCLTWAYFRLPETKDRTPEELDLLFSHGVSHRHFTDYDVDPYAEDGNVLIERTNKRKKFLGFI</sequence>
<evidence type="ECO:0000256" key="5">
    <source>
        <dbReference type="ARBA" id="ARBA00022989"/>
    </source>
</evidence>
<evidence type="ECO:0000256" key="7">
    <source>
        <dbReference type="RuleBase" id="RU003346"/>
    </source>
</evidence>
<dbReference type="InterPro" id="IPR020846">
    <property type="entry name" value="MFS_dom"/>
</dbReference>
<keyword evidence="11" id="KW-1185">Reference proteome</keyword>
<comment type="subcellular location">
    <subcellularLocation>
        <location evidence="1">Membrane</location>
        <topology evidence="1">Multi-pass membrane protein</topology>
    </subcellularLocation>
</comment>
<name>A0A1E4T7C7_9ASCO</name>
<keyword evidence="6 8" id="KW-0472">Membrane</keyword>
<feature type="transmembrane region" description="Helical" evidence="8">
    <location>
        <begin position="464"/>
        <end position="486"/>
    </location>
</feature>
<dbReference type="SUPFAM" id="SSF103473">
    <property type="entry name" value="MFS general substrate transporter"/>
    <property type="match status" value="1"/>
</dbReference>
<dbReference type="EMBL" id="KV453848">
    <property type="protein sequence ID" value="ODV87558.1"/>
    <property type="molecule type" value="Genomic_DNA"/>
</dbReference>
<dbReference type="PANTHER" id="PTHR48022">
    <property type="entry name" value="PLASTIDIC GLUCOSE TRANSPORTER 4"/>
    <property type="match status" value="1"/>
</dbReference>
<accession>A0A1E4T7C7</accession>
<keyword evidence="5 8" id="KW-1133">Transmembrane helix</keyword>
<feature type="transmembrane region" description="Helical" evidence="8">
    <location>
        <begin position="172"/>
        <end position="194"/>
    </location>
</feature>
<feature type="transmembrane region" description="Helical" evidence="8">
    <location>
        <begin position="390"/>
        <end position="411"/>
    </location>
</feature>
<proteinExistence type="inferred from homology"/>
<evidence type="ECO:0000313" key="11">
    <source>
        <dbReference type="Proteomes" id="UP000094801"/>
    </source>
</evidence>
<comment type="similarity">
    <text evidence="2 7">Belongs to the major facilitator superfamily. Sugar transporter (TC 2.A.1.1) family.</text>
</comment>
<dbReference type="FunFam" id="1.20.1250.20:FF:000078">
    <property type="entry name" value="MFS maltose transporter, putative"/>
    <property type="match status" value="1"/>
</dbReference>
<dbReference type="NCBIfam" id="TIGR00879">
    <property type="entry name" value="SP"/>
    <property type="match status" value="1"/>
</dbReference>
<evidence type="ECO:0000256" key="1">
    <source>
        <dbReference type="ARBA" id="ARBA00004141"/>
    </source>
</evidence>
<dbReference type="PANTHER" id="PTHR48022:SF83">
    <property type="entry name" value="MAJOR FACILITATOR SUPERFAMILY (MFS) PROFILE DOMAIN-CONTAINING PROTEIN"/>
    <property type="match status" value="1"/>
</dbReference>
<feature type="transmembrane region" description="Helical" evidence="8">
    <location>
        <begin position="245"/>
        <end position="266"/>
    </location>
</feature>
<organism evidence="10 11">
    <name type="scientific">[Candida] arabinofermentans NRRL YB-2248</name>
    <dbReference type="NCBI Taxonomy" id="983967"/>
    <lineage>
        <taxon>Eukaryota</taxon>
        <taxon>Fungi</taxon>
        <taxon>Dikarya</taxon>
        <taxon>Ascomycota</taxon>
        <taxon>Saccharomycotina</taxon>
        <taxon>Pichiomycetes</taxon>
        <taxon>Pichiales</taxon>
        <taxon>Pichiaceae</taxon>
        <taxon>Ogataea</taxon>
        <taxon>Ogataea/Candida clade</taxon>
    </lineage>
</organism>
<evidence type="ECO:0000259" key="9">
    <source>
        <dbReference type="PROSITE" id="PS50850"/>
    </source>
</evidence>
<keyword evidence="4 8" id="KW-0812">Transmembrane</keyword>
<evidence type="ECO:0000313" key="10">
    <source>
        <dbReference type="EMBL" id="ODV87558.1"/>
    </source>
</evidence>
<keyword evidence="3 7" id="KW-0813">Transport</keyword>
<dbReference type="InterPro" id="IPR036259">
    <property type="entry name" value="MFS_trans_sf"/>
</dbReference>
<dbReference type="GO" id="GO:0005351">
    <property type="term" value="F:carbohydrate:proton symporter activity"/>
    <property type="evidence" value="ECO:0007669"/>
    <property type="project" value="TreeGrafter"/>
</dbReference>
<feature type="transmembrane region" description="Helical" evidence="8">
    <location>
        <begin position="423"/>
        <end position="444"/>
    </location>
</feature>
<dbReference type="Pfam" id="PF00083">
    <property type="entry name" value="Sugar_tr"/>
    <property type="match status" value="1"/>
</dbReference>
<dbReference type="STRING" id="983967.A0A1E4T7C7"/>
<evidence type="ECO:0000256" key="4">
    <source>
        <dbReference type="ARBA" id="ARBA00022692"/>
    </source>
</evidence>
<dbReference type="InterPro" id="IPR003663">
    <property type="entry name" value="Sugar/inositol_transpt"/>
</dbReference>
<dbReference type="Gene3D" id="1.20.1250.20">
    <property type="entry name" value="MFS general substrate transporter like domains"/>
    <property type="match status" value="1"/>
</dbReference>
<gene>
    <name evidence="10" type="ORF">CANARDRAFT_6085</name>
</gene>
<dbReference type="PROSITE" id="PS50850">
    <property type="entry name" value="MFS"/>
    <property type="match status" value="1"/>
</dbReference>
<dbReference type="GO" id="GO:0016020">
    <property type="term" value="C:membrane"/>
    <property type="evidence" value="ECO:0007669"/>
    <property type="project" value="UniProtKB-SubCell"/>
</dbReference>
<feature type="transmembrane region" description="Helical" evidence="8">
    <location>
        <begin position="327"/>
        <end position="351"/>
    </location>
</feature>
<feature type="transmembrane region" description="Helical" evidence="8">
    <location>
        <begin position="206"/>
        <end position="225"/>
    </location>
</feature>
<evidence type="ECO:0000256" key="6">
    <source>
        <dbReference type="ARBA" id="ARBA00023136"/>
    </source>
</evidence>
<evidence type="ECO:0000256" key="2">
    <source>
        <dbReference type="ARBA" id="ARBA00010992"/>
    </source>
</evidence>
<reference evidence="11" key="1">
    <citation type="submission" date="2016-04" db="EMBL/GenBank/DDBJ databases">
        <title>Comparative genomics of biotechnologically important yeasts.</title>
        <authorList>
            <consortium name="DOE Joint Genome Institute"/>
            <person name="Riley R."/>
            <person name="Haridas S."/>
            <person name="Wolfe K.H."/>
            <person name="Lopes M.R."/>
            <person name="Hittinger C.T."/>
            <person name="Goker M."/>
            <person name="Salamov A."/>
            <person name="Wisecaver J."/>
            <person name="Long T.M."/>
            <person name="Aerts A.L."/>
            <person name="Barry K."/>
            <person name="Choi C."/>
            <person name="Clum A."/>
            <person name="Coughlan A.Y."/>
            <person name="Deshpande S."/>
            <person name="Douglass A.P."/>
            <person name="Hanson S.J."/>
            <person name="Klenk H.-P."/>
            <person name="Labutti K."/>
            <person name="Lapidus A."/>
            <person name="Lindquist E."/>
            <person name="Lipzen A."/>
            <person name="Meier-Kolthoff J.P."/>
            <person name="Ohm R.A."/>
            <person name="Otillar R.P."/>
            <person name="Pangilinan J."/>
            <person name="Peng Y."/>
            <person name="Rokas A."/>
            <person name="Rosa C.A."/>
            <person name="Scheuner C."/>
            <person name="Sibirny A.A."/>
            <person name="Slot J.C."/>
            <person name="Stielow J.B."/>
            <person name="Sun H."/>
            <person name="Kurtzman C.P."/>
            <person name="Blackwell M."/>
            <person name="Grigoriev I.V."/>
            <person name="Jeffries T.W."/>
        </authorList>
    </citation>
    <scope>NUCLEOTIDE SEQUENCE [LARGE SCALE GENOMIC DNA]</scope>
    <source>
        <strain evidence="11">NRRL YB-2248</strain>
    </source>
</reference>
<dbReference type="Proteomes" id="UP000094801">
    <property type="component" value="Unassembled WGS sequence"/>
</dbReference>
<protein>
    <recommendedName>
        <fullName evidence="9">Major facilitator superfamily (MFS) profile domain-containing protein</fullName>
    </recommendedName>
</protein>
<feature type="domain" description="Major facilitator superfamily (MFS) profile" evidence="9">
    <location>
        <begin position="72"/>
        <end position="513"/>
    </location>
</feature>
<evidence type="ECO:0000256" key="3">
    <source>
        <dbReference type="ARBA" id="ARBA00022448"/>
    </source>
</evidence>
<feature type="transmembrane region" description="Helical" evidence="8">
    <location>
        <begin position="363"/>
        <end position="383"/>
    </location>
</feature>
<dbReference type="AlphaFoldDB" id="A0A1E4T7C7"/>
<feature type="transmembrane region" description="Helical" evidence="8">
    <location>
        <begin position="148"/>
        <end position="166"/>
    </location>
</feature>
<dbReference type="OrthoDB" id="6612291at2759"/>
<feature type="transmembrane region" description="Helical" evidence="8">
    <location>
        <begin position="492"/>
        <end position="509"/>
    </location>
</feature>
<evidence type="ECO:0000256" key="8">
    <source>
        <dbReference type="SAM" id="Phobius"/>
    </source>
</evidence>
<dbReference type="InterPro" id="IPR050360">
    <property type="entry name" value="MFS_Sugar_Transporters"/>
</dbReference>
<dbReference type="InterPro" id="IPR005828">
    <property type="entry name" value="MFS_sugar_transport-like"/>
</dbReference>